<comment type="caution">
    <text evidence="2">The sequence shown here is derived from an EMBL/GenBank/DDBJ whole genome shotgun (WGS) entry which is preliminary data.</text>
</comment>
<dbReference type="AlphaFoldDB" id="A0A166KWI5"/>
<name>A0A166KWI5_NODSP</name>
<dbReference type="EMBL" id="LWAJ01000014">
    <property type="protein sequence ID" value="KZL51629.1"/>
    <property type="molecule type" value="Genomic_DNA"/>
</dbReference>
<dbReference type="RefSeq" id="WP_063871209.1">
    <property type="nucleotide sequence ID" value="NZ_CAWMRI010000014.1"/>
</dbReference>
<protein>
    <submittedName>
        <fullName evidence="2">Twitching motility protein PilT</fullName>
    </submittedName>
</protein>
<accession>A0A166KWI5</accession>
<evidence type="ECO:0000313" key="3">
    <source>
        <dbReference type="Proteomes" id="UP000076555"/>
    </source>
</evidence>
<dbReference type="Proteomes" id="UP000076555">
    <property type="component" value="Unassembled WGS sequence"/>
</dbReference>
<evidence type="ECO:0000259" key="1">
    <source>
        <dbReference type="Pfam" id="PF01850"/>
    </source>
</evidence>
<feature type="domain" description="PIN" evidence="1">
    <location>
        <begin position="8"/>
        <end position="127"/>
    </location>
</feature>
<dbReference type="SUPFAM" id="SSF88723">
    <property type="entry name" value="PIN domain-like"/>
    <property type="match status" value="1"/>
</dbReference>
<dbReference type="Gene3D" id="3.40.50.1010">
    <property type="entry name" value="5'-nuclease"/>
    <property type="match status" value="1"/>
</dbReference>
<dbReference type="InterPro" id="IPR002716">
    <property type="entry name" value="PIN_dom"/>
</dbReference>
<gene>
    <name evidence="2" type="ORF">A2T98_01200</name>
</gene>
<reference evidence="2 3" key="1">
    <citation type="submission" date="2016-04" db="EMBL/GenBank/DDBJ databases">
        <title>Draft Genome Assembly of the Bloom-forming Cyanobacterium Nodularia spumigena Strain CENA596 in Shrimp Production Ponds.</title>
        <authorList>
            <person name="Popin R.V."/>
            <person name="Rigonato J."/>
            <person name="Abreu V.A."/>
            <person name="Andreote A.P."/>
            <person name="Silveira S.B."/>
            <person name="Odebrecht C."/>
            <person name="Fiore M.F."/>
        </authorList>
    </citation>
    <scope>NUCLEOTIDE SEQUENCE [LARGE SCALE GENOMIC DNA]</scope>
    <source>
        <strain evidence="2 3">CENA596</strain>
    </source>
</reference>
<evidence type="ECO:0000313" key="2">
    <source>
        <dbReference type="EMBL" id="KZL51629.1"/>
    </source>
</evidence>
<dbReference type="InterPro" id="IPR029060">
    <property type="entry name" value="PIN-like_dom_sf"/>
</dbReference>
<dbReference type="Pfam" id="PF01850">
    <property type="entry name" value="PIN"/>
    <property type="match status" value="1"/>
</dbReference>
<organism evidence="2 3">
    <name type="scientific">Nodularia spumigena CENA596</name>
    <dbReference type="NCBI Taxonomy" id="1819295"/>
    <lineage>
        <taxon>Bacteria</taxon>
        <taxon>Bacillati</taxon>
        <taxon>Cyanobacteriota</taxon>
        <taxon>Cyanophyceae</taxon>
        <taxon>Nostocales</taxon>
        <taxon>Nodulariaceae</taxon>
        <taxon>Nodularia</taxon>
    </lineage>
</organism>
<proteinExistence type="predicted"/>
<sequence>MNEYPLHIITDSSILFAYYSVKDNYHKSVCKFFEQCSSELITTIPCVTEVMYLLSRDSRTQNEFLNDLAQKLYRCIPLIPEDFTRIRELNEQYQDLPGDFADLSLITISERLNISAIITLDSDFDIYRRYRKQPFERVYLEL</sequence>
<dbReference type="OrthoDB" id="425811at2"/>